<gene>
    <name evidence="6" type="primary">LOC113076356</name>
</gene>
<feature type="compositionally biased region" description="Polar residues" evidence="3">
    <location>
        <begin position="510"/>
        <end position="536"/>
    </location>
</feature>
<evidence type="ECO:0000256" key="1">
    <source>
        <dbReference type="ARBA" id="ARBA00004604"/>
    </source>
</evidence>
<feature type="compositionally biased region" description="Low complexity" evidence="3">
    <location>
        <begin position="214"/>
        <end position="230"/>
    </location>
</feature>
<accession>A0A6P6N985</accession>
<feature type="domain" description="Fcf2 pre-rRNA processing C-terminal" evidence="4">
    <location>
        <begin position="728"/>
        <end position="821"/>
    </location>
</feature>
<feature type="region of interest" description="Disordered" evidence="3">
    <location>
        <begin position="1"/>
        <end position="106"/>
    </location>
</feature>
<name>A0A6P6N985_CARAU</name>
<dbReference type="GO" id="GO:0006396">
    <property type="term" value="P:RNA processing"/>
    <property type="evidence" value="ECO:0007669"/>
    <property type="project" value="TreeGrafter"/>
</dbReference>
<dbReference type="GeneID" id="113076356"/>
<proteinExistence type="predicted"/>
<evidence type="ECO:0000313" key="6">
    <source>
        <dbReference type="RefSeq" id="XP_026104786.1"/>
    </source>
</evidence>
<feature type="compositionally biased region" description="Basic residues" evidence="3">
    <location>
        <begin position="837"/>
        <end position="851"/>
    </location>
</feature>
<keyword evidence="5" id="KW-1185">Reference proteome</keyword>
<feature type="region of interest" description="Disordered" evidence="3">
    <location>
        <begin position="436"/>
        <end position="641"/>
    </location>
</feature>
<dbReference type="GO" id="GO:0005730">
    <property type="term" value="C:nucleolus"/>
    <property type="evidence" value="ECO:0007669"/>
    <property type="project" value="UniProtKB-SubCell"/>
</dbReference>
<evidence type="ECO:0000256" key="2">
    <source>
        <dbReference type="ARBA" id="ARBA00023242"/>
    </source>
</evidence>
<evidence type="ECO:0000256" key="3">
    <source>
        <dbReference type="SAM" id="MobiDB-lite"/>
    </source>
</evidence>
<protein>
    <submittedName>
        <fullName evidence="6">Deoxynucleotidyltransferase terminal-interacting protein 2-like</fullName>
    </submittedName>
</protein>
<feature type="region of interest" description="Disordered" evidence="3">
    <location>
        <begin position="164"/>
        <end position="392"/>
    </location>
</feature>
<feature type="compositionally biased region" description="Basic and acidic residues" evidence="3">
    <location>
        <begin position="74"/>
        <end position="96"/>
    </location>
</feature>
<feature type="compositionally biased region" description="Acidic residues" evidence="3">
    <location>
        <begin position="542"/>
        <end position="559"/>
    </location>
</feature>
<feature type="compositionally biased region" description="Basic and acidic residues" evidence="3">
    <location>
        <begin position="683"/>
        <end position="693"/>
    </location>
</feature>
<feature type="compositionally biased region" description="Low complexity" evidence="3">
    <location>
        <begin position="332"/>
        <end position="343"/>
    </location>
</feature>
<dbReference type="PANTHER" id="PTHR21686:SF12">
    <property type="entry name" value="DEOXYNUCLEOTIDYLTRANSFERASE TERMINAL-INTERACTING PROTEIN 2"/>
    <property type="match status" value="1"/>
</dbReference>
<dbReference type="KEGG" id="caua:113076356"/>
<feature type="compositionally biased region" description="Acidic residues" evidence="3">
    <location>
        <begin position="615"/>
        <end position="634"/>
    </location>
</feature>
<sequence>MVATRRGTRVGSPVKDTSDENSGATRPTPSTRSTRRRTLMEENQSQSEFVGDSQPDELKDDSTPSSSAASLPIRDIRRSTRLLADKKQPNSTHEADVSESESCCSVVSEVQVTPRTRRRTAVRGKPTVQDEASEVESCSSEVSITHSRTARRSLRKCVLTAAAKEATKDDEDDPSGPESCSSTVSVTKAMDTRPITRSHRKTAAPSTEADSSEPESCSSSVSGLRGSVVRRSTRNQKVKPTEPIPLSFEETTDTPSSPVSRMRSRRHQTVDDEKNDSDGYKSGPSMSPWRSTRRQPKPDTLVGESDSESVATDVCTSQGSPSHQRGRGTPCSSRTGSASSSRAVPVTRTRSKAKVASDVGDTITTAAAMPEEPGEGLEPHHESIPVPDGDIAEDTVDQLDSTITMDTSEAQECTMIEEGAEHTTVVLDQVEAIEMQEPKRSMQDVEPVEDSGTETLTLQEEGVVEPTLEDPVPAVVEQHEDKVDCEKKGVIVYEEANDTVKTTESDLEGPSTSSHTETNLTITEETSKKSPPQKQMISLLDSSDDEDSADEGLSSEEEGCSNKAEDVQSDDDVMCPDGNQVSGEEEAHGNGLFVIDTKPGLQSEDQYYVDSKQTEEEDEEDFVDEDEDDDDDEDSKVLFAPKKPLMQLSSAIDTGLKMKELGGLYISFDGNNKPKSLSKSSKSQKDLNDPDELLKKSVIVPDFEKKDAVPPYSESKHAAKLKRKAEREKTTGDGWFNMRAPELTEELKNDLKALKMRSAMDPKRFYKKNDREGFPKYFQVGTVVDNPVDFYSSRIPKKQRKRTIVEELLADAEFRSYNKKKYQEIMAEKAAHGAGKMNKKKHMFHKKKINK</sequence>
<comment type="subcellular location">
    <subcellularLocation>
        <location evidence="1">Nucleus</location>
        <location evidence="1">Nucleolus</location>
    </subcellularLocation>
</comment>
<feature type="compositionally biased region" description="Basic and acidic residues" evidence="3">
    <location>
        <begin position="268"/>
        <end position="279"/>
    </location>
</feature>
<feature type="compositionally biased region" description="Polar residues" evidence="3">
    <location>
        <begin position="308"/>
        <end position="323"/>
    </location>
</feature>
<dbReference type="InterPro" id="IPR039883">
    <property type="entry name" value="Fcf2/DNTTIP2"/>
</dbReference>
<feature type="compositionally biased region" description="Basic and acidic residues" evidence="3">
    <location>
        <begin position="477"/>
        <end position="489"/>
    </location>
</feature>
<dbReference type="AlphaFoldDB" id="A0A6P6N985"/>
<evidence type="ECO:0000259" key="4">
    <source>
        <dbReference type="Pfam" id="PF08698"/>
    </source>
</evidence>
<dbReference type="InterPro" id="IPR014810">
    <property type="entry name" value="Fcf2_C"/>
</dbReference>
<feature type="region of interest" description="Disordered" evidence="3">
    <location>
        <begin position="831"/>
        <end position="851"/>
    </location>
</feature>
<dbReference type="Pfam" id="PF08698">
    <property type="entry name" value="Fcf2"/>
    <property type="match status" value="1"/>
</dbReference>
<reference evidence="6" key="1">
    <citation type="submission" date="2025-08" db="UniProtKB">
        <authorList>
            <consortium name="RefSeq"/>
        </authorList>
    </citation>
    <scope>IDENTIFICATION</scope>
    <source>
        <strain evidence="6">Wakin</strain>
        <tissue evidence="6">Muscle</tissue>
    </source>
</reference>
<dbReference type="GO" id="GO:0003723">
    <property type="term" value="F:RNA binding"/>
    <property type="evidence" value="ECO:0007669"/>
    <property type="project" value="TreeGrafter"/>
</dbReference>
<keyword evidence="2" id="KW-0539">Nucleus</keyword>
<feature type="region of interest" description="Disordered" evidence="3">
    <location>
        <begin position="668"/>
        <end position="693"/>
    </location>
</feature>
<dbReference type="PANTHER" id="PTHR21686">
    <property type="entry name" value="DEOXYNUCLEOTIDYLTRANSFERASE TERMINAL-INTERACTING PROTEIN 2"/>
    <property type="match status" value="1"/>
</dbReference>
<evidence type="ECO:0000313" key="5">
    <source>
        <dbReference type="Proteomes" id="UP000515129"/>
    </source>
</evidence>
<feature type="region of interest" description="Disordered" evidence="3">
    <location>
        <begin position="705"/>
        <end position="736"/>
    </location>
</feature>
<dbReference type="OrthoDB" id="427886at2759"/>
<organism evidence="5 6">
    <name type="scientific">Carassius auratus</name>
    <name type="common">Goldfish</name>
    <dbReference type="NCBI Taxonomy" id="7957"/>
    <lineage>
        <taxon>Eukaryota</taxon>
        <taxon>Metazoa</taxon>
        <taxon>Chordata</taxon>
        <taxon>Craniata</taxon>
        <taxon>Vertebrata</taxon>
        <taxon>Euteleostomi</taxon>
        <taxon>Actinopterygii</taxon>
        <taxon>Neopterygii</taxon>
        <taxon>Teleostei</taxon>
        <taxon>Ostariophysi</taxon>
        <taxon>Cypriniformes</taxon>
        <taxon>Cyprinidae</taxon>
        <taxon>Cyprininae</taxon>
        <taxon>Carassius</taxon>
    </lineage>
</organism>
<dbReference type="RefSeq" id="XP_026104786.1">
    <property type="nucleotide sequence ID" value="XM_026249001.1"/>
</dbReference>
<dbReference type="Proteomes" id="UP000515129">
    <property type="component" value="Unplaced"/>
</dbReference>